<organism evidence="3 4">
    <name type="scientific">Rubrivivax gelatinosus</name>
    <name type="common">Rhodocyclus gelatinosus</name>
    <name type="synonym">Rhodopseudomonas gelatinosa</name>
    <dbReference type="NCBI Taxonomy" id="28068"/>
    <lineage>
        <taxon>Bacteria</taxon>
        <taxon>Pseudomonadati</taxon>
        <taxon>Pseudomonadota</taxon>
        <taxon>Betaproteobacteria</taxon>
        <taxon>Burkholderiales</taxon>
        <taxon>Sphaerotilaceae</taxon>
        <taxon>Rubrivivax</taxon>
    </lineage>
</organism>
<gene>
    <name evidence="3" type="ORF">EV684_103169</name>
</gene>
<evidence type="ECO:0000256" key="1">
    <source>
        <dbReference type="SAM" id="MobiDB-lite"/>
    </source>
</evidence>
<dbReference type="RefSeq" id="WP_132645371.1">
    <property type="nucleotide sequence ID" value="NZ_CP181386.1"/>
</dbReference>
<keyword evidence="2" id="KW-0472">Membrane</keyword>
<feature type="region of interest" description="Disordered" evidence="1">
    <location>
        <begin position="66"/>
        <end position="88"/>
    </location>
</feature>
<comment type="caution">
    <text evidence="3">The sequence shown here is derived from an EMBL/GenBank/DDBJ whole genome shotgun (WGS) entry which is preliminary data.</text>
</comment>
<evidence type="ECO:0000313" key="4">
    <source>
        <dbReference type="Proteomes" id="UP000295106"/>
    </source>
</evidence>
<reference evidence="3 4" key="1">
    <citation type="submission" date="2019-03" db="EMBL/GenBank/DDBJ databases">
        <title>Genomic Encyclopedia of Type Strains, Phase IV (KMG-IV): sequencing the most valuable type-strain genomes for metagenomic binning, comparative biology and taxonomic classification.</title>
        <authorList>
            <person name="Goeker M."/>
        </authorList>
    </citation>
    <scope>NUCLEOTIDE SEQUENCE [LARGE SCALE GENOMIC DNA]</scope>
    <source>
        <strain evidence="3 4">DSM 1709</strain>
    </source>
</reference>
<evidence type="ECO:0000313" key="3">
    <source>
        <dbReference type="EMBL" id="TCP03922.1"/>
    </source>
</evidence>
<dbReference type="EMBL" id="SLXD01000003">
    <property type="protein sequence ID" value="TCP03922.1"/>
    <property type="molecule type" value="Genomic_DNA"/>
</dbReference>
<evidence type="ECO:0000256" key="2">
    <source>
        <dbReference type="SAM" id="Phobius"/>
    </source>
</evidence>
<dbReference type="Proteomes" id="UP000295106">
    <property type="component" value="Unassembled WGS sequence"/>
</dbReference>
<dbReference type="GeneID" id="99684259"/>
<keyword evidence="2" id="KW-0812">Transmembrane</keyword>
<feature type="transmembrane region" description="Helical" evidence="2">
    <location>
        <begin position="6"/>
        <end position="24"/>
    </location>
</feature>
<accession>A0A4R2MB29</accession>
<keyword evidence="2" id="KW-1133">Transmembrane helix</keyword>
<name>A0A4R2MB29_RUBGE</name>
<dbReference type="AlphaFoldDB" id="A0A4R2MB29"/>
<protein>
    <submittedName>
        <fullName evidence="3">Uncharacterized protein</fullName>
    </submittedName>
</protein>
<sequence length="88" mass="10043">MVEKVLAAIGLAVCIALLLGMLIGRGRVAEMVQRTRSAWRWNRQRRSAEREAVEVIERARRGAPNVQREGNVYRPSSFNGRRADDHQE</sequence>
<proteinExistence type="predicted"/>
<dbReference type="OrthoDB" id="9925707at2"/>